<dbReference type="OrthoDB" id="421009at2759"/>
<feature type="transmembrane region" description="Helical" evidence="9">
    <location>
        <begin position="345"/>
        <end position="364"/>
    </location>
</feature>
<evidence type="ECO:0000313" key="11">
    <source>
        <dbReference type="EMBL" id="CDO52931.1"/>
    </source>
</evidence>
<dbReference type="GO" id="GO:0006888">
    <property type="term" value="P:endoplasmic reticulum to Golgi vesicle-mediated transport"/>
    <property type="evidence" value="ECO:0007669"/>
    <property type="project" value="TreeGrafter"/>
</dbReference>
<dbReference type="InterPro" id="IPR045242">
    <property type="entry name" value="Syntaxin"/>
</dbReference>
<comment type="caution">
    <text evidence="11">The sequence shown here is derived from an EMBL/GenBank/DDBJ whole genome shotgun (WGS) entry which is preliminary data.</text>
</comment>
<dbReference type="EMBL" id="CCBN010000004">
    <property type="protein sequence ID" value="CDO52931.1"/>
    <property type="molecule type" value="Genomic_DNA"/>
</dbReference>
<organism evidence="11 12">
    <name type="scientific">Geotrichum candidum</name>
    <name type="common">Oospora lactis</name>
    <name type="synonym">Dipodascus geotrichum</name>
    <dbReference type="NCBI Taxonomy" id="1173061"/>
    <lineage>
        <taxon>Eukaryota</taxon>
        <taxon>Fungi</taxon>
        <taxon>Dikarya</taxon>
        <taxon>Ascomycota</taxon>
        <taxon>Saccharomycotina</taxon>
        <taxon>Dipodascomycetes</taxon>
        <taxon>Dipodascales</taxon>
        <taxon>Dipodascaceae</taxon>
        <taxon>Geotrichum</taxon>
    </lineage>
</organism>
<protein>
    <submittedName>
        <fullName evidence="11">Similar to Saccharomyces cerevisiae YLR026C SED5 cis-Golgi t-SNARE syntaxin required for vesicular transport between the ER and the Golgi complex</fullName>
    </submittedName>
</protein>
<dbReference type="Proteomes" id="UP000242525">
    <property type="component" value="Unassembled WGS sequence"/>
</dbReference>
<dbReference type="GO" id="GO:0006886">
    <property type="term" value="P:intracellular protein transport"/>
    <property type="evidence" value="ECO:0007669"/>
    <property type="project" value="TreeGrafter"/>
</dbReference>
<dbReference type="AlphaFoldDB" id="A0A0J9X804"/>
<keyword evidence="12" id="KW-1185">Reference proteome</keyword>
<dbReference type="GO" id="GO:0005484">
    <property type="term" value="F:SNAP receptor activity"/>
    <property type="evidence" value="ECO:0007669"/>
    <property type="project" value="TreeGrafter"/>
</dbReference>
<accession>A0A0J9X804</accession>
<dbReference type="PROSITE" id="PS50192">
    <property type="entry name" value="T_SNARE"/>
    <property type="match status" value="1"/>
</dbReference>
<keyword evidence="4 9" id="KW-0812">Transmembrane</keyword>
<keyword evidence="3" id="KW-0813">Transport</keyword>
<feature type="compositionally biased region" description="Polar residues" evidence="8">
    <location>
        <begin position="142"/>
        <end position="151"/>
    </location>
</feature>
<dbReference type="GO" id="GO:0000149">
    <property type="term" value="F:SNARE binding"/>
    <property type="evidence" value="ECO:0007669"/>
    <property type="project" value="TreeGrafter"/>
</dbReference>
<dbReference type="InterPro" id="IPR000727">
    <property type="entry name" value="T_SNARE_dom"/>
</dbReference>
<feature type="region of interest" description="Disordered" evidence="8">
    <location>
        <begin position="198"/>
        <end position="247"/>
    </location>
</feature>
<evidence type="ECO:0000313" key="12">
    <source>
        <dbReference type="Proteomes" id="UP000242525"/>
    </source>
</evidence>
<evidence type="ECO:0000256" key="3">
    <source>
        <dbReference type="ARBA" id="ARBA00022448"/>
    </source>
</evidence>
<feature type="region of interest" description="Disordered" evidence="8">
    <location>
        <begin position="131"/>
        <end position="151"/>
    </location>
</feature>
<dbReference type="CDD" id="cd15844">
    <property type="entry name" value="SNARE_syntaxin5"/>
    <property type="match status" value="1"/>
</dbReference>
<dbReference type="GO" id="GO:0006906">
    <property type="term" value="P:vesicle fusion"/>
    <property type="evidence" value="ECO:0007669"/>
    <property type="project" value="TreeGrafter"/>
</dbReference>
<dbReference type="Pfam" id="PF05739">
    <property type="entry name" value="SNARE"/>
    <property type="match status" value="1"/>
</dbReference>
<evidence type="ECO:0000256" key="6">
    <source>
        <dbReference type="ARBA" id="ARBA00023054"/>
    </source>
</evidence>
<dbReference type="GO" id="GO:0031201">
    <property type="term" value="C:SNARE complex"/>
    <property type="evidence" value="ECO:0007669"/>
    <property type="project" value="TreeGrafter"/>
</dbReference>
<feature type="region of interest" description="Disordered" evidence="8">
    <location>
        <begin position="43"/>
        <end position="63"/>
    </location>
</feature>
<dbReference type="SUPFAM" id="SSF47661">
    <property type="entry name" value="t-snare proteins"/>
    <property type="match status" value="1"/>
</dbReference>
<proteinExistence type="inferred from homology"/>
<evidence type="ECO:0000256" key="5">
    <source>
        <dbReference type="ARBA" id="ARBA00022989"/>
    </source>
</evidence>
<dbReference type="GO" id="GO:0000139">
    <property type="term" value="C:Golgi membrane"/>
    <property type="evidence" value="ECO:0007669"/>
    <property type="project" value="TreeGrafter"/>
</dbReference>
<evidence type="ECO:0000259" key="10">
    <source>
        <dbReference type="PROSITE" id="PS50192"/>
    </source>
</evidence>
<evidence type="ECO:0000256" key="4">
    <source>
        <dbReference type="ARBA" id="ARBA00022692"/>
    </source>
</evidence>
<evidence type="ECO:0000256" key="9">
    <source>
        <dbReference type="SAM" id="Phobius"/>
    </source>
</evidence>
<evidence type="ECO:0000256" key="1">
    <source>
        <dbReference type="ARBA" id="ARBA00004211"/>
    </source>
</evidence>
<dbReference type="InterPro" id="IPR010989">
    <property type="entry name" value="SNARE"/>
</dbReference>
<dbReference type="GO" id="GO:0048278">
    <property type="term" value="P:vesicle docking"/>
    <property type="evidence" value="ECO:0007669"/>
    <property type="project" value="TreeGrafter"/>
</dbReference>
<evidence type="ECO:0000256" key="8">
    <source>
        <dbReference type="SAM" id="MobiDB-lite"/>
    </source>
</evidence>
<keyword evidence="7 9" id="KW-0472">Membrane</keyword>
<name>A0A0J9X804_GEOCN</name>
<evidence type="ECO:0000256" key="2">
    <source>
        <dbReference type="ARBA" id="ARBA00009063"/>
    </source>
</evidence>
<comment type="similarity">
    <text evidence="2">Belongs to the syntaxin family.</text>
</comment>
<dbReference type="Gene3D" id="1.20.58.70">
    <property type="match status" value="1"/>
</dbReference>
<dbReference type="SMART" id="SM00397">
    <property type="entry name" value="t_SNARE"/>
    <property type="match status" value="1"/>
</dbReference>
<evidence type="ECO:0000256" key="7">
    <source>
        <dbReference type="ARBA" id="ARBA00023136"/>
    </source>
</evidence>
<feature type="domain" description="T-SNARE coiled-coil homology" evidence="10">
    <location>
        <begin position="274"/>
        <end position="336"/>
    </location>
</feature>
<comment type="subcellular location">
    <subcellularLocation>
        <location evidence="1">Membrane</location>
        <topology evidence="1">Single-pass type IV membrane protein</topology>
    </subcellularLocation>
</comment>
<dbReference type="PANTHER" id="PTHR19957">
    <property type="entry name" value="SYNTAXIN"/>
    <property type="match status" value="1"/>
</dbReference>
<feature type="compositionally biased region" description="Polar residues" evidence="8">
    <location>
        <begin position="201"/>
        <end position="229"/>
    </location>
</feature>
<reference evidence="11" key="1">
    <citation type="submission" date="2014-03" db="EMBL/GenBank/DDBJ databases">
        <authorList>
            <person name="Casaregola S."/>
        </authorList>
    </citation>
    <scope>NUCLEOTIDE SEQUENCE [LARGE SCALE GENOMIC DNA]</scope>
    <source>
        <strain evidence="11">CLIB 918</strain>
    </source>
</reference>
<keyword evidence="5 9" id="KW-1133">Transmembrane helix</keyword>
<sequence>MASSSTGVKIHHFAVQDRSQEFRSCVAAMSKLNNTVGGSAKQGLLQHQQQQPEGSSNRTAKSEFSFRASQISKEITETTAMLQRLAQLAKRKTLFDDRPVEISELTFVIKQKVSKINQSIAALQQFVKANNSKNDPWGGSGKNNKSESQLNEHSNNVVVLLQGKLSEVTTGFEQVLEVRIKNIQASKNRTEQFISSASSSVKEASNLNPDSPLYSASRTRTPIANNHTPDPSGKVSENPYSFANGGGDSYERDENYLALPEQQQSLALLEEQQDMYLSQRGTAVEAIESTIQELGGIFAQLATMVAEQRETIQRIDADTEDISLNVSGAQRELLKYYSRISSNRWLLIKSFGVIILFFLIWVLVS</sequence>
<gene>
    <name evidence="11" type="ORF">BN980_GECA04s01715g</name>
</gene>
<dbReference type="PANTHER" id="PTHR19957:SF3">
    <property type="entry name" value="SYNTAXIN-5"/>
    <property type="match status" value="1"/>
</dbReference>
<keyword evidence="6" id="KW-0175">Coiled coil</keyword>
<dbReference type="STRING" id="1173061.A0A0J9X804"/>